<dbReference type="InterPro" id="IPR001594">
    <property type="entry name" value="Palmitoyltrfase_DHHC"/>
</dbReference>
<gene>
    <name evidence="10" type="ORF">TCAL_00073</name>
</gene>
<evidence type="ECO:0000256" key="6">
    <source>
        <dbReference type="ARBA" id="ARBA00023315"/>
    </source>
</evidence>
<dbReference type="STRING" id="6832.A0A553PFN2"/>
<evidence type="ECO:0000256" key="4">
    <source>
        <dbReference type="ARBA" id="ARBA00022989"/>
    </source>
</evidence>
<dbReference type="InterPro" id="IPR039859">
    <property type="entry name" value="PFA4/ZDH16/20/ERF2-like"/>
</dbReference>
<dbReference type="AlphaFoldDB" id="A0A553PFN2"/>
<feature type="transmembrane region" description="Helical" evidence="7">
    <location>
        <begin position="200"/>
        <end position="220"/>
    </location>
</feature>
<feature type="region of interest" description="Disordered" evidence="8">
    <location>
        <begin position="383"/>
        <end position="422"/>
    </location>
</feature>
<keyword evidence="2 7" id="KW-0808">Transferase</keyword>
<comment type="catalytic activity">
    <reaction evidence="7">
        <text>L-cysteinyl-[protein] + hexadecanoyl-CoA = S-hexadecanoyl-L-cysteinyl-[protein] + CoA</text>
        <dbReference type="Rhea" id="RHEA:36683"/>
        <dbReference type="Rhea" id="RHEA-COMP:10131"/>
        <dbReference type="Rhea" id="RHEA-COMP:11032"/>
        <dbReference type="ChEBI" id="CHEBI:29950"/>
        <dbReference type="ChEBI" id="CHEBI:57287"/>
        <dbReference type="ChEBI" id="CHEBI:57379"/>
        <dbReference type="ChEBI" id="CHEBI:74151"/>
        <dbReference type="EC" id="2.3.1.225"/>
    </reaction>
</comment>
<keyword evidence="11" id="KW-1185">Reference proteome</keyword>
<dbReference type="OMA" id="HIFLTMF"/>
<proteinExistence type="inferred from homology"/>
<feature type="transmembrane region" description="Helical" evidence="7">
    <location>
        <begin position="50"/>
        <end position="76"/>
    </location>
</feature>
<feature type="domain" description="Palmitoyltransferase DHHC" evidence="9">
    <location>
        <begin position="154"/>
        <end position="276"/>
    </location>
</feature>
<keyword evidence="4 7" id="KW-1133">Transmembrane helix</keyword>
<sequence length="439" mass="48865">MAPAGGSGSVGAAPSVSADLSHPQTSGHHGGVGVMRRGGFCAQCVSLAKWIPVVFITGIVGWSYYAYVVHLCILTVDSHYERALLLVLYHVFFVLFVWSYWQTVFTPPGRVPRKFALTETEMDDIESSDQQRRTLDQLLVGKDLPCTMRSIQGEVRFCSECSLIKPDRAHHCGVCGQCVLKMDHHCPWVNNCVAFMNYKFFILFLGYALTYCIYVALSSLKYFLEFWSTTAAGQMSGKFHVLFLFFVSAMFSISLASLFGYHCYLVSKNMTTLEAFRTPVFRNGPDKLAFHLGKLNNFQEVFGDNKWTWFLPVFSSFGDGIIFPQRNQSDEEAGLLVGSPPQTEYPSEEHMPMMMHSGRSHAMSPDTAWNDRWNESRGVHVMTSSSTASSGELVPDKTSSPHRGYANANGRANGSSPGPVTTQDLISVNHAHDFVSLDM</sequence>
<dbReference type="Proteomes" id="UP000318571">
    <property type="component" value="Chromosome 5"/>
</dbReference>
<dbReference type="GO" id="GO:0019706">
    <property type="term" value="F:protein-cysteine S-palmitoyltransferase activity"/>
    <property type="evidence" value="ECO:0007669"/>
    <property type="project" value="UniProtKB-EC"/>
</dbReference>
<name>A0A553PFN2_TIGCA</name>
<evidence type="ECO:0000256" key="5">
    <source>
        <dbReference type="ARBA" id="ARBA00023136"/>
    </source>
</evidence>
<dbReference type="EC" id="2.3.1.225" evidence="7"/>
<keyword evidence="5 7" id="KW-0472">Membrane</keyword>
<dbReference type="GO" id="GO:0016020">
    <property type="term" value="C:membrane"/>
    <property type="evidence" value="ECO:0007669"/>
    <property type="project" value="UniProtKB-SubCell"/>
</dbReference>
<protein>
    <recommendedName>
        <fullName evidence="7">Palmitoyltransferase</fullName>
        <ecNumber evidence="7">2.3.1.225</ecNumber>
    </recommendedName>
</protein>
<evidence type="ECO:0000256" key="8">
    <source>
        <dbReference type="SAM" id="MobiDB-lite"/>
    </source>
</evidence>
<dbReference type="OrthoDB" id="9909019at2759"/>
<dbReference type="EMBL" id="VCGU01000004">
    <property type="protein sequence ID" value="TRY76492.1"/>
    <property type="molecule type" value="Genomic_DNA"/>
</dbReference>
<comment type="similarity">
    <text evidence="7">Belongs to the DHHC palmitoyltransferase family.</text>
</comment>
<evidence type="ECO:0000313" key="11">
    <source>
        <dbReference type="Proteomes" id="UP000318571"/>
    </source>
</evidence>
<comment type="subcellular location">
    <subcellularLocation>
        <location evidence="1">Membrane</location>
        <topology evidence="1">Multi-pass membrane protein</topology>
    </subcellularLocation>
</comment>
<comment type="domain">
    <text evidence="7">The DHHC domain is required for palmitoyltransferase activity.</text>
</comment>
<dbReference type="PROSITE" id="PS50216">
    <property type="entry name" value="DHHC"/>
    <property type="match status" value="1"/>
</dbReference>
<evidence type="ECO:0000259" key="9">
    <source>
        <dbReference type="Pfam" id="PF01529"/>
    </source>
</evidence>
<evidence type="ECO:0000256" key="2">
    <source>
        <dbReference type="ARBA" id="ARBA00022679"/>
    </source>
</evidence>
<keyword evidence="6 7" id="KW-0012">Acyltransferase</keyword>
<accession>A0A553PFN2</accession>
<dbReference type="PANTHER" id="PTHR12246">
    <property type="entry name" value="PALMITOYLTRANSFERASE ZDHHC16"/>
    <property type="match status" value="1"/>
</dbReference>
<feature type="region of interest" description="Disordered" evidence="8">
    <location>
        <begin position="1"/>
        <end position="28"/>
    </location>
</feature>
<keyword evidence="3 7" id="KW-0812">Transmembrane</keyword>
<evidence type="ECO:0000256" key="3">
    <source>
        <dbReference type="ARBA" id="ARBA00022692"/>
    </source>
</evidence>
<reference evidence="10 11" key="1">
    <citation type="journal article" date="2018" name="Nat. Ecol. Evol.">
        <title>Genomic signatures of mitonuclear coevolution across populations of Tigriopus californicus.</title>
        <authorList>
            <person name="Barreto F.S."/>
            <person name="Watson E.T."/>
            <person name="Lima T.G."/>
            <person name="Willett C.S."/>
            <person name="Edmands S."/>
            <person name="Li W."/>
            <person name="Burton R.S."/>
        </authorList>
    </citation>
    <scope>NUCLEOTIDE SEQUENCE [LARGE SCALE GENOMIC DNA]</scope>
    <source>
        <strain evidence="10 11">San Diego</strain>
    </source>
</reference>
<feature type="transmembrane region" description="Helical" evidence="7">
    <location>
        <begin position="83"/>
        <end position="101"/>
    </location>
</feature>
<dbReference type="Pfam" id="PF01529">
    <property type="entry name" value="DHHC"/>
    <property type="match status" value="1"/>
</dbReference>
<comment type="caution">
    <text evidence="10">The sequence shown here is derived from an EMBL/GenBank/DDBJ whole genome shotgun (WGS) entry which is preliminary data.</text>
</comment>
<feature type="compositionally biased region" description="Polar residues" evidence="8">
    <location>
        <begin position="410"/>
        <end position="422"/>
    </location>
</feature>
<organism evidence="10 11">
    <name type="scientific">Tigriopus californicus</name>
    <name type="common">Marine copepod</name>
    <dbReference type="NCBI Taxonomy" id="6832"/>
    <lineage>
        <taxon>Eukaryota</taxon>
        <taxon>Metazoa</taxon>
        <taxon>Ecdysozoa</taxon>
        <taxon>Arthropoda</taxon>
        <taxon>Crustacea</taxon>
        <taxon>Multicrustacea</taxon>
        <taxon>Hexanauplia</taxon>
        <taxon>Copepoda</taxon>
        <taxon>Harpacticoida</taxon>
        <taxon>Harpacticidae</taxon>
        <taxon>Tigriopus</taxon>
    </lineage>
</organism>
<evidence type="ECO:0000256" key="7">
    <source>
        <dbReference type="RuleBase" id="RU079119"/>
    </source>
</evidence>
<evidence type="ECO:0000256" key="1">
    <source>
        <dbReference type="ARBA" id="ARBA00004141"/>
    </source>
</evidence>
<feature type="transmembrane region" description="Helical" evidence="7">
    <location>
        <begin position="241"/>
        <end position="261"/>
    </location>
</feature>
<evidence type="ECO:0000313" key="10">
    <source>
        <dbReference type="EMBL" id="TRY76492.1"/>
    </source>
</evidence>